<feature type="compositionally biased region" description="Polar residues" evidence="1">
    <location>
        <begin position="52"/>
        <end position="65"/>
    </location>
</feature>
<feature type="compositionally biased region" description="Gly residues" evidence="1">
    <location>
        <begin position="7"/>
        <end position="18"/>
    </location>
</feature>
<feature type="domain" description="OCEL" evidence="2">
    <location>
        <begin position="1079"/>
        <end position="1187"/>
    </location>
</feature>
<sequence length="1189" mass="131779">MYSGAGKSRGGGGRGGSVGKSNIRTTFQRSSPVPPTNRLSIGGGGGGAASRNRCSLPSGASTSSNDTKEESFRLVRGSELNYAMIIRLAPDLVEEIKRVEAQGGEPKIKFDANANNPAGNVINVGGKDFRFTWSHEPGDLCDIYEERKSAEDCTGTLVESGSAWRKLNVQRVLDESTKNHVKMRSEEAERKLKSRKAIVLDPGNPSMKNQMKALAAAETNPWRMPYKQKKEPPLKKRIPEPPSGPPKSMYKSGLLTTPTKGRHSTSPLTSPPQQPVAPASPFPNSNNNNKGRLSMENIFGYEAINKSNSSEKDLPSKMKNSAGLDKRGRKVKVENSPDLRSMLVSLLKENPSGMSFKALEKAVGDAFPNSVKQIEPIIKKIATYHAPGKYLLRPEVDMESSKKSSPIDGSSLLDNRNQSSPQPPAPGSDFSMRPDGNDMEEMQKIGSKPEESPNDFDKIDIEHESPDIFTDKRFSDSEIKISDGERPVASSSDSGSDSDSESDSHNSGSRSRSKSRSPVGSGSGSSSDSESDASSNSKEASDEDVDIMSSDDDKEKNKELQSSEPGELKSPFEWKPTDLEPVSILTDDKQDDHVLDVVDIEKDLLEDDQFGHMAGAISSPSNKGSQRAEETKRHPPGLNGPREDHSFAGAASRERENEVEGDDSKLRLSNHSGSVPKNKSKRRLEDEKYHNGEPDRSKRLKAVNLNEPLVDITGNSPTVDVPHDPFTEEILNIKKTKTGREGSIDDVIHKSYNQDTYGKSSSDIQQLARKSKVTAATERPGKHDEIIERGVQREKVNRERQDDGGLINDKRLAKFPREAAVDKQTMPVYSHYKEQDMLDNMKEAASVTNEQMDHRFKDGNLNHVQRSPAENGRSLRREPPDLEVGELREPLTKDSSAYKKRFERNGSFKKSENKPTSSEYWNSDINKGKSSGRVSLESRNTPIPKAAIPISGILEGSKRRSPDHYANDSTSHHHITGQPGVNSLDPISLSNKIVEVNNSNIESDAVTGWGSASSMKQQDYRRSGIPPSSREKRKHQPNNSGNLHDKRKDPSRTESNNGSQKRRESSSDENSCPYSKYDREEPDLKGPIKGVSQYEEYVREYVEKHDSYMSLNKILESYRNEFSQVAKDLEAAEGRDTARYHDLVAQLHESYRQCGAKVKRLKKIFIVLHEELKCLKQMMKDFAASYAKD</sequence>
<protein>
    <recommendedName>
        <fullName evidence="2">OCEL domain-containing protein</fullName>
    </recommendedName>
</protein>
<dbReference type="PANTHER" id="PTHR38372">
    <property type="entry name" value="DENTIN SIALOPHOSPHOPROTEIN-LIKE PROTEIN"/>
    <property type="match status" value="1"/>
</dbReference>
<feature type="region of interest" description="Disordered" evidence="1">
    <location>
        <begin position="848"/>
        <end position="983"/>
    </location>
</feature>
<feature type="compositionally biased region" description="Basic and acidic residues" evidence="1">
    <location>
        <begin position="683"/>
        <end position="697"/>
    </location>
</feature>
<organism evidence="3 4">
    <name type="scientific">Lithospermum erythrorhizon</name>
    <name type="common">Purple gromwell</name>
    <name type="synonym">Lithospermum officinale var. erythrorhizon</name>
    <dbReference type="NCBI Taxonomy" id="34254"/>
    <lineage>
        <taxon>Eukaryota</taxon>
        <taxon>Viridiplantae</taxon>
        <taxon>Streptophyta</taxon>
        <taxon>Embryophyta</taxon>
        <taxon>Tracheophyta</taxon>
        <taxon>Spermatophyta</taxon>
        <taxon>Magnoliopsida</taxon>
        <taxon>eudicotyledons</taxon>
        <taxon>Gunneridae</taxon>
        <taxon>Pentapetalae</taxon>
        <taxon>asterids</taxon>
        <taxon>lamiids</taxon>
        <taxon>Boraginales</taxon>
        <taxon>Boraginaceae</taxon>
        <taxon>Boraginoideae</taxon>
        <taxon>Lithospermeae</taxon>
        <taxon>Lithospermum</taxon>
    </lineage>
</organism>
<keyword evidence="4" id="KW-1185">Reference proteome</keyword>
<feature type="compositionally biased region" description="Polar residues" evidence="1">
    <location>
        <begin position="667"/>
        <end position="677"/>
    </location>
</feature>
<gene>
    <name evidence="3" type="ORF">LIER_01345</name>
</gene>
<feature type="compositionally biased region" description="Polar residues" evidence="1">
    <location>
        <begin position="22"/>
        <end position="31"/>
    </location>
</feature>
<comment type="caution">
    <text evidence="3">The sequence shown here is derived from an EMBL/GenBank/DDBJ whole genome shotgun (WGS) entry which is preliminary data.</text>
</comment>
<evidence type="ECO:0000313" key="4">
    <source>
        <dbReference type="Proteomes" id="UP001454036"/>
    </source>
</evidence>
<evidence type="ECO:0000256" key="1">
    <source>
        <dbReference type="SAM" id="MobiDB-lite"/>
    </source>
</evidence>
<feature type="compositionally biased region" description="Basic and acidic residues" evidence="1">
    <location>
        <begin position="1076"/>
        <end position="1086"/>
    </location>
</feature>
<feature type="compositionally biased region" description="Basic and acidic residues" evidence="1">
    <location>
        <begin position="228"/>
        <end position="239"/>
    </location>
</feature>
<feature type="compositionally biased region" description="Basic and acidic residues" evidence="1">
    <location>
        <begin position="851"/>
        <end position="860"/>
    </location>
</feature>
<feature type="compositionally biased region" description="Basic and acidic residues" evidence="1">
    <location>
        <begin position="956"/>
        <end position="966"/>
    </location>
</feature>
<accession>A0AAV3NM20</accession>
<dbReference type="EMBL" id="BAABME010000128">
    <property type="protein sequence ID" value="GAA0139886.1"/>
    <property type="molecule type" value="Genomic_DNA"/>
</dbReference>
<evidence type="ECO:0000259" key="2">
    <source>
        <dbReference type="PROSITE" id="PS51980"/>
    </source>
</evidence>
<feature type="compositionally biased region" description="Basic and acidic residues" evidence="1">
    <location>
        <begin position="441"/>
        <end position="486"/>
    </location>
</feature>
<feature type="compositionally biased region" description="Pro residues" evidence="1">
    <location>
        <begin position="269"/>
        <end position="281"/>
    </location>
</feature>
<feature type="compositionally biased region" description="Basic and acidic residues" evidence="1">
    <location>
        <begin position="779"/>
        <end position="811"/>
    </location>
</feature>
<dbReference type="Proteomes" id="UP001454036">
    <property type="component" value="Unassembled WGS sequence"/>
</dbReference>
<feature type="region of interest" description="Disordered" evidence="1">
    <location>
        <begin position="306"/>
        <end position="336"/>
    </location>
</feature>
<dbReference type="Pfam" id="PF07303">
    <property type="entry name" value="Occludin_ELL"/>
    <property type="match status" value="1"/>
</dbReference>
<feature type="compositionally biased region" description="Basic and acidic residues" evidence="1">
    <location>
        <begin position="903"/>
        <end position="913"/>
    </location>
</feature>
<proteinExistence type="predicted"/>
<dbReference type="PROSITE" id="PS51980">
    <property type="entry name" value="OCEL"/>
    <property type="match status" value="1"/>
</dbReference>
<feature type="compositionally biased region" description="Polar residues" evidence="1">
    <location>
        <begin position="914"/>
        <end position="941"/>
    </location>
</feature>
<feature type="compositionally biased region" description="Basic and acidic residues" evidence="1">
    <location>
        <begin position="1043"/>
        <end position="1052"/>
    </location>
</feature>
<dbReference type="AlphaFoldDB" id="A0AAV3NM20"/>
<feature type="region of interest" description="Disordered" evidence="1">
    <location>
        <begin position="218"/>
        <end position="292"/>
    </location>
</feature>
<feature type="region of interest" description="Disordered" evidence="1">
    <location>
        <begin position="1"/>
        <end position="71"/>
    </location>
</feature>
<name>A0AAV3NM20_LITER</name>
<feature type="compositionally biased region" description="Acidic residues" evidence="1">
    <location>
        <begin position="541"/>
        <end position="550"/>
    </location>
</feature>
<dbReference type="Gene3D" id="6.10.140.340">
    <property type="match status" value="1"/>
</dbReference>
<evidence type="ECO:0000313" key="3">
    <source>
        <dbReference type="EMBL" id="GAA0139886.1"/>
    </source>
</evidence>
<reference evidence="3 4" key="1">
    <citation type="submission" date="2024-01" db="EMBL/GenBank/DDBJ databases">
        <title>The complete chloroplast genome sequence of Lithospermum erythrorhizon: insights into the phylogenetic relationship among Boraginaceae species and the maternal lineages of purple gromwells.</title>
        <authorList>
            <person name="Okada T."/>
            <person name="Watanabe K."/>
        </authorList>
    </citation>
    <scope>NUCLEOTIDE SEQUENCE [LARGE SCALE GENOMIC DNA]</scope>
</reference>
<feature type="compositionally biased region" description="Basic and acidic residues" evidence="1">
    <location>
        <begin position="551"/>
        <end position="575"/>
    </location>
</feature>
<feature type="region of interest" description="Disordered" evidence="1">
    <location>
        <begin position="394"/>
        <end position="575"/>
    </location>
</feature>
<feature type="compositionally biased region" description="Basic and acidic residues" evidence="1">
    <location>
        <begin position="641"/>
        <end position="666"/>
    </location>
</feature>
<feature type="compositionally biased region" description="Basic and acidic residues" evidence="1">
    <location>
        <begin position="873"/>
        <end position="892"/>
    </location>
</feature>
<feature type="region of interest" description="Disordered" evidence="1">
    <location>
        <begin position="770"/>
        <end position="811"/>
    </location>
</feature>
<feature type="region of interest" description="Disordered" evidence="1">
    <location>
        <begin position="611"/>
        <end position="724"/>
    </location>
</feature>
<dbReference type="InterPro" id="IPR010844">
    <property type="entry name" value="Occludin_ELL"/>
</dbReference>
<feature type="region of interest" description="Disordered" evidence="1">
    <location>
        <begin position="1004"/>
        <end position="1087"/>
    </location>
</feature>
<feature type="compositionally biased region" description="Low complexity" evidence="1">
    <location>
        <begin position="505"/>
        <end position="538"/>
    </location>
</feature>
<dbReference type="PANTHER" id="PTHR38372:SF2">
    <property type="entry name" value="DENTIN SIALOPHOSPHOPROTEIN-LIKE PROTEIN"/>
    <property type="match status" value="1"/>
</dbReference>